<dbReference type="SUPFAM" id="SSF159006">
    <property type="entry name" value="YopX-like"/>
    <property type="match status" value="1"/>
</dbReference>
<organism evidence="2 3">
    <name type="scientific">Campylobacter peloridis</name>
    <dbReference type="NCBI Taxonomy" id="488546"/>
    <lineage>
        <taxon>Bacteria</taxon>
        <taxon>Pseudomonadati</taxon>
        <taxon>Campylobacterota</taxon>
        <taxon>Epsilonproteobacteria</taxon>
        <taxon>Campylobacterales</taxon>
        <taxon>Campylobacteraceae</taxon>
        <taxon>Campylobacter</taxon>
    </lineage>
</organism>
<protein>
    <recommendedName>
        <fullName evidence="1">YopX protein domain-containing protein</fullName>
    </recommendedName>
</protein>
<feature type="domain" description="YopX protein" evidence="1">
    <location>
        <begin position="8"/>
        <end position="98"/>
    </location>
</feature>
<dbReference type="InterPro" id="IPR023385">
    <property type="entry name" value="YopX-like_C"/>
</dbReference>
<dbReference type="Gene3D" id="2.30.30.290">
    <property type="entry name" value="YopX-like domains"/>
    <property type="match status" value="1"/>
</dbReference>
<sequence length="116" mass="14122">MNILELDFRIYDYELDEFYNQKDIIIKWDKKNNKQSIFYKDKLLEKCEIQFYSGIKDINGNKIYEGDFLISFDEQEDFKNKIINKVVYSNFDSFILSNNKSLDDYLNHLIVKDFEK</sequence>
<dbReference type="RefSeq" id="WP_147575417.1">
    <property type="nucleotide sequence ID" value="NZ_VOWB01000033.1"/>
</dbReference>
<gene>
    <name evidence="2" type="ORF">FPD46_03825</name>
</gene>
<evidence type="ECO:0000313" key="2">
    <source>
        <dbReference type="EMBL" id="TXE82930.1"/>
    </source>
</evidence>
<name>A0A5C7DW94_9BACT</name>
<proteinExistence type="predicted"/>
<accession>A0A5C7DW94</accession>
<dbReference type="Proteomes" id="UP000321310">
    <property type="component" value="Unassembled WGS sequence"/>
</dbReference>
<comment type="caution">
    <text evidence="2">The sequence shown here is derived from an EMBL/GenBank/DDBJ whole genome shotgun (WGS) entry which is preliminary data.</text>
</comment>
<dbReference type="AlphaFoldDB" id="A0A5C7DW94"/>
<reference evidence="2 3" key="1">
    <citation type="submission" date="2019-07" db="EMBL/GenBank/DDBJ databases">
        <title>Rapid identification of Enteric Bacteria from Whole Genome Sequences (WGS) using Average Nucleotide Identity (ANI).</title>
        <authorList>
            <person name="Lane C."/>
        </authorList>
    </citation>
    <scope>NUCLEOTIDE SEQUENCE [LARGE SCALE GENOMIC DNA]</scope>
    <source>
        <strain evidence="2 3">2016D-0250</strain>
    </source>
</reference>
<dbReference type="InterPro" id="IPR019096">
    <property type="entry name" value="YopX_protein"/>
</dbReference>
<dbReference type="EMBL" id="VOWB01000033">
    <property type="protein sequence ID" value="TXE82930.1"/>
    <property type="molecule type" value="Genomic_DNA"/>
</dbReference>
<dbReference type="Pfam" id="PF09643">
    <property type="entry name" value="YopX"/>
    <property type="match status" value="1"/>
</dbReference>
<evidence type="ECO:0000259" key="1">
    <source>
        <dbReference type="Pfam" id="PF09643"/>
    </source>
</evidence>
<evidence type="ECO:0000313" key="3">
    <source>
        <dbReference type="Proteomes" id="UP000321310"/>
    </source>
</evidence>